<feature type="non-terminal residue" evidence="2">
    <location>
        <position position="1"/>
    </location>
</feature>
<feature type="compositionally biased region" description="Polar residues" evidence="1">
    <location>
        <begin position="64"/>
        <end position="73"/>
    </location>
</feature>
<dbReference type="EMBL" id="JAHRIO010056145">
    <property type="protein sequence ID" value="MEQ2176867.1"/>
    <property type="molecule type" value="Genomic_DNA"/>
</dbReference>
<feature type="region of interest" description="Disordered" evidence="1">
    <location>
        <begin position="39"/>
        <end position="80"/>
    </location>
</feature>
<dbReference type="Proteomes" id="UP001476798">
    <property type="component" value="Unassembled WGS sequence"/>
</dbReference>
<accession>A0ABV0NZH7</accession>
<evidence type="ECO:0000256" key="1">
    <source>
        <dbReference type="SAM" id="MobiDB-lite"/>
    </source>
</evidence>
<protein>
    <submittedName>
        <fullName evidence="2">Uncharacterized protein</fullName>
    </submittedName>
</protein>
<organism evidence="2 3">
    <name type="scientific">Goodea atripinnis</name>
    <dbReference type="NCBI Taxonomy" id="208336"/>
    <lineage>
        <taxon>Eukaryota</taxon>
        <taxon>Metazoa</taxon>
        <taxon>Chordata</taxon>
        <taxon>Craniata</taxon>
        <taxon>Vertebrata</taxon>
        <taxon>Euteleostomi</taxon>
        <taxon>Actinopterygii</taxon>
        <taxon>Neopterygii</taxon>
        <taxon>Teleostei</taxon>
        <taxon>Neoteleostei</taxon>
        <taxon>Acanthomorphata</taxon>
        <taxon>Ovalentaria</taxon>
        <taxon>Atherinomorphae</taxon>
        <taxon>Cyprinodontiformes</taxon>
        <taxon>Goodeidae</taxon>
        <taxon>Goodea</taxon>
    </lineage>
</organism>
<keyword evidence="3" id="KW-1185">Reference proteome</keyword>
<name>A0ABV0NZH7_9TELE</name>
<reference evidence="2 3" key="1">
    <citation type="submission" date="2021-06" db="EMBL/GenBank/DDBJ databases">
        <authorList>
            <person name="Palmer J.M."/>
        </authorList>
    </citation>
    <scope>NUCLEOTIDE SEQUENCE [LARGE SCALE GENOMIC DNA]</scope>
    <source>
        <strain evidence="2 3">GA_2019</strain>
        <tissue evidence="2">Muscle</tissue>
    </source>
</reference>
<gene>
    <name evidence="2" type="ORF">GOODEAATRI_032591</name>
</gene>
<evidence type="ECO:0000313" key="2">
    <source>
        <dbReference type="EMBL" id="MEQ2176867.1"/>
    </source>
</evidence>
<proteinExistence type="predicted"/>
<comment type="caution">
    <text evidence="2">The sequence shown here is derived from an EMBL/GenBank/DDBJ whole genome shotgun (WGS) entry which is preliminary data.</text>
</comment>
<sequence>PDTLDHHILRAVPEWNAGGLHTYLLTQNLSVITAPRALASPKRMNQTGHSKLRRPSRPPGRTLAGTSNSSVPYNAQPLEC</sequence>
<evidence type="ECO:0000313" key="3">
    <source>
        <dbReference type="Proteomes" id="UP001476798"/>
    </source>
</evidence>